<evidence type="ECO:0008006" key="3">
    <source>
        <dbReference type="Google" id="ProtNLM"/>
    </source>
</evidence>
<sequence length="74" mass="8299">MSEQKPLFSIIKGNPDPTQIAALTTVLAGFAQQAAEQAKLDATPKVRSRWGELDRRLHDSNLYNPNAFINLTYR</sequence>
<evidence type="ECO:0000313" key="1">
    <source>
        <dbReference type="EMBL" id="QGU06571.1"/>
    </source>
</evidence>
<evidence type="ECO:0000313" key="2">
    <source>
        <dbReference type="Proteomes" id="UP000424462"/>
    </source>
</evidence>
<reference evidence="1 2" key="1">
    <citation type="submission" date="2019-11" db="EMBL/GenBank/DDBJ databases">
        <title>Complete genome sequence of Corynebacterium kalinowskii 1959, a novel Corynebacterium species isolated from soil of a small paddock in Vilsendorf, Germany.</title>
        <authorList>
            <person name="Schaffert L."/>
            <person name="Ruwe M."/>
            <person name="Milse J."/>
            <person name="Hanuschka K."/>
            <person name="Ortseifen V."/>
            <person name="Droste J."/>
            <person name="Brandt D."/>
            <person name="Schlueter L."/>
            <person name="Kutter Y."/>
            <person name="Vinke S."/>
            <person name="Viehoefer P."/>
            <person name="Jacob L."/>
            <person name="Luebke N.-C."/>
            <person name="Schulte-Berndt E."/>
            <person name="Hain C."/>
            <person name="Linder M."/>
            <person name="Schmidt P."/>
            <person name="Wollenschlaeger L."/>
            <person name="Luttermann T."/>
            <person name="Thieme E."/>
            <person name="Hassa J."/>
            <person name="Haak M."/>
            <person name="Wittchen M."/>
            <person name="Mentz A."/>
            <person name="Persicke M."/>
            <person name="Busche T."/>
            <person name="Ruckert C."/>
        </authorList>
    </citation>
    <scope>NUCLEOTIDE SEQUENCE [LARGE SCALE GENOMIC DNA]</scope>
    <source>
        <strain evidence="1 2">2039</strain>
    </source>
</reference>
<organism evidence="1 2">
    <name type="scientific">Corynebacterium occultum</name>
    <dbReference type="NCBI Taxonomy" id="2675219"/>
    <lineage>
        <taxon>Bacteria</taxon>
        <taxon>Bacillati</taxon>
        <taxon>Actinomycetota</taxon>
        <taxon>Actinomycetes</taxon>
        <taxon>Mycobacteriales</taxon>
        <taxon>Corynebacteriaceae</taxon>
        <taxon>Corynebacterium</taxon>
    </lineage>
</organism>
<dbReference type="InterPro" id="IPR032716">
    <property type="entry name" value="ACC_epsilon"/>
</dbReference>
<gene>
    <name evidence="1" type="ORF">COCCU_03085</name>
</gene>
<dbReference type="Pfam" id="PF13822">
    <property type="entry name" value="ACC_epsilon"/>
    <property type="match status" value="1"/>
</dbReference>
<accession>A0A6B8W264</accession>
<dbReference type="EMBL" id="CP046455">
    <property type="protein sequence ID" value="QGU06571.1"/>
    <property type="molecule type" value="Genomic_DNA"/>
</dbReference>
<keyword evidence="2" id="KW-1185">Reference proteome</keyword>
<protein>
    <recommendedName>
        <fullName evidence="3">Acyl-CoA carboxylase subunit epsilon</fullName>
    </recommendedName>
</protein>
<proteinExistence type="predicted"/>
<dbReference type="Proteomes" id="UP000424462">
    <property type="component" value="Chromosome"/>
</dbReference>
<dbReference type="GO" id="GO:0003989">
    <property type="term" value="F:acetyl-CoA carboxylase activity"/>
    <property type="evidence" value="ECO:0007669"/>
    <property type="project" value="InterPro"/>
</dbReference>
<dbReference type="KEGG" id="cok:COCCU_03085"/>
<dbReference type="AlphaFoldDB" id="A0A6B8W264"/>
<dbReference type="RefSeq" id="WP_156230162.1">
    <property type="nucleotide sequence ID" value="NZ_CP046455.1"/>
</dbReference>
<dbReference type="GO" id="GO:0004658">
    <property type="term" value="F:propionyl-CoA carboxylase activity"/>
    <property type="evidence" value="ECO:0007669"/>
    <property type="project" value="InterPro"/>
</dbReference>
<name>A0A6B8W264_9CORY</name>